<dbReference type="InterPro" id="IPR048823">
    <property type="entry name" value="Cas3_I-F_Cas2"/>
</dbReference>
<dbReference type="InterPro" id="IPR038257">
    <property type="entry name" value="CRISPR-assoc_Cas3_HD_sf"/>
</dbReference>
<dbReference type="Pfam" id="PF22590">
    <property type="entry name" value="Cas3-like_C_2"/>
    <property type="match status" value="1"/>
</dbReference>
<evidence type="ECO:0000256" key="3">
    <source>
        <dbReference type="ARBA" id="ARBA00022723"/>
    </source>
</evidence>
<dbReference type="PROSITE" id="PS51643">
    <property type="entry name" value="HD_CAS3"/>
    <property type="match status" value="1"/>
</dbReference>
<evidence type="ECO:0000256" key="1">
    <source>
        <dbReference type="ARBA" id="ARBA00006847"/>
    </source>
</evidence>
<dbReference type="GO" id="GO:0004386">
    <property type="term" value="F:helicase activity"/>
    <property type="evidence" value="ECO:0007669"/>
    <property type="project" value="UniProtKB-KW"/>
</dbReference>
<evidence type="ECO:0000256" key="6">
    <source>
        <dbReference type="ARBA" id="ARBA00022806"/>
    </source>
</evidence>
<evidence type="ECO:0000256" key="2">
    <source>
        <dbReference type="ARBA" id="ARBA00009046"/>
    </source>
</evidence>
<dbReference type="Pfam" id="PF21384">
    <property type="entry name" value="Cas3_I-F_Cas2"/>
    <property type="match status" value="1"/>
</dbReference>
<dbReference type="Gene3D" id="1.10.3210.30">
    <property type="match status" value="1"/>
</dbReference>
<gene>
    <name evidence="10" type="primary">cas3f</name>
    <name evidence="10" type="ORF">E3E12_02330</name>
</gene>
<dbReference type="InterPro" id="IPR006483">
    <property type="entry name" value="CRISPR-assoc_Cas3_HD"/>
</dbReference>
<protein>
    <submittedName>
        <fullName evidence="10">Type I-F CRISPR-associated helicase Cas3</fullName>
    </submittedName>
</protein>
<evidence type="ECO:0000313" key="11">
    <source>
        <dbReference type="Proteomes" id="UP000318709"/>
    </source>
</evidence>
<comment type="similarity">
    <text evidence="2">In the central section; belongs to the CRISPR-associated helicase Cas3 family.</text>
</comment>
<dbReference type="RefSeq" id="WP_141442890.1">
    <property type="nucleotide sequence ID" value="NZ_CP038231.1"/>
</dbReference>
<evidence type="ECO:0000256" key="4">
    <source>
        <dbReference type="ARBA" id="ARBA00022741"/>
    </source>
</evidence>
<evidence type="ECO:0000256" key="8">
    <source>
        <dbReference type="ARBA" id="ARBA00023118"/>
    </source>
</evidence>
<keyword evidence="6" id="KW-0347">Helicase</keyword>
<evidence type="ECO:0000259" key="9">
    <source>
        <dbReference type="PROSITE" id="PS51643"/>
    </source>
</evidence>
<dbReference type="NCBIfam" id="TIGR02562">
    <property type="entry name" value="cas3_yersinia"/>
    <property type="match status" value="1"/>
</dbReference>
<dbReference type="GO" id="GO:0051607">
    <property type="term" value="P:defense response to virus"/>
    <property type="evidence" value="ECO:0007669"/>
    <property type="project" value="UniProtKB-KW"/>
</dbReference>
<comment type="similarity">
    <text evidence="1">In the N-terminal section; belongs to the CRISPR-associated nuclease Cas3-HD family.</text>
</comment>
<keyword evidence="11" id="KW-1185">Reference proteome</keyword>
<evidence type="ECO:0000256" key="5">
    <source>
        <dbReference type="ARBA" id="ARBA00022801"/>
    </source>
</evidence>
<accession>A0A4Y6U9K1</accession>
<name>A0A4Y6U9K1_9PROT</name>
<dbReference type="OrthoDB" id="220028at2"/>
<dbReference type="AlphaFoldDB" id="A0A4Y6U9K1"/>
<reference evidence="10 11" key="1">
    <citation type="submission" date="2019-03" db="EMBL/GenBank/DDBJ databases">
        <title>The complete genome sequence of Swingsia_sp. F3b2 LMG30590(T).</title>
        <authorList>
            <person name="Chua K.-O."/>
            <person name="Chan K.-G."/>
            <person name="See-Too W.-S."/>
        </authorList>
    </citation>
    <scope>NUCLEOTIDE SEQUENCE [LARGE SCALE GENOMIC DNA]</scope>
    <source>
        <strain evidence="10 11">F3b2</strain>
    </source>
</reference>
<keyword evidence="8" id="KW-0051">Antiviral defense</keyword>
<evidence type="ECO:0000313" key="10">
    <source>
        <dbReference type="EMBL" id="QDH13228.1"/>
    </source>
</evidence>
<dbReference type="InterPro" id="IPR013395">
    <property type="entry name" value="CRISPR-assoc_Cas3_yers"/>
</dbReference>
<keyword evidence="4" id="KW-0547">Nucleotide-binding</keyword>
<dbReference type="GO" id="GO:0046872">
    <property type="term" value="F:metal ion binding"/>
    <property type="evidence" value="ECO:0007669"/>
    <property type="project" value="UniProtKB-KW"/>
</dbReference>
<keyword evidence="7" id="KW-0067">ATP-binding</keyword>
<dbReference type="Pfam" id="PF18019">
    <property type="entry name" value="Cas3_HD"/>
    <property type="match status" value="1"/>
</dbReference>
<dbReference type="Proteomes" id="UP000318709">
    <property type="component" value="Chromosome"/>
</dbReference>
<keyword evidence="3" id="KW-0479">Metal-binding</keyword>
<dbReference type="SUPFAM" id="SSF52540">
    <property type="entry name" value="P-loop containing nucleoside triphosphate hydrolases"/>
    <property type="match status" value="1"/>
</dbReference>
<evidence type="ECO:0000256" key="7">
    <source>
        <dbReference type="ARBA" id="ARBA00022840"/>
    </source>
</evidence>
<organism evidence="10 11">
    <name type="scientific">Formicincola oecophyllae</name>
    <dbReference type="NCBI Taxonomy" id="2558361"/>
    <lineage>
        <taxon>Bacteria</taxon>
        <taxon>Pseudomonadati</taxon>
        <taxon>Pseudomonadota</taxon>
        <taxon>Alphaproteobacteria</taxon>
        <taxon>Acetobacterales</taxon>
        <taxon>Acetobacteraceae</taxon>
        <taxon>Formicincola</taxon>
    </lineage>
</organism>
<dbReference type="KEGG" id="swf:E3E12_02330"/>
<sequence>MQVLLVSECEKKAKAETRRIVDQFACRTGGNTWLASMTEEGLQTLHAMLKRTARRNTAVACHRLGGPAGMELLWIVGNRERFDGLTGTVPTNSTQRLIMAEGENDDPNAPLVQALARLAALLHDLGKTAQAFQRKLRSGKIEKACYRHEWATVWMLRNLVRNSQQGDGPPSDVAWLERLAKGAGTKAAHWLDEPPSTDSEAMRQYLLKDLPPVARAVAWLVLTHHRMVAPPRSESTNKSAATLIDLEQPWRFLKATWNDAVPPGSVTDFKRYWSFPTVGAVVGDKRWQGALARRAGALLALCASWNPGKAHEMCMDVSILHCARLCLMLADHYFSSKQAFTLPSSPLAAIDLKKTPFANTAKRPSTGQMELHQTLVEHLLGVEKQASSLSRALPGLGSVLEGLGDCAPLKKMVNKNESALQPYRWQNKAVEEAQALYSQHNPGQAGAFVINMASTGCGKTLANGKIAYALNGSGEGSGPGLRLTVALGLRVLTRQTGAALQKHLGLAPSKASSGDGQVAVYAGGGTSAAIADWLQNRAEESGSESTAEVLLDPEGDVSAPLGSSGDEAWRLDELLRHPVLRALAKHHEGKQPSQKRDLKALEMVRVPVLACTVDHMVPVADCTRGPGGLAPMLRLMSSDLVLDELDDYGLADMPALMRLVWWAGVLGSRVVLSTATLPGTMAAGMFEAWHHGRAVWWQNHAGAEGAPMPAVPCLWVDEFNSQTELCADEEGFRQAHGAFVKKRRVALKNIASEAPKQRGEIMALGALKPPDYGRQELGQDFWDEIALAVRDKALEMGRRHHEKALGGRTISLGLVRMANVEPLIEVARALERLGSGREDTHIHLCVYHARFPLICRQAIEHGLDQVFDRHAKTPPLAERPLLAGAMNTPKAKAAKHHVFVVLASPVCEVGRDWDADWAIAEPSSMRSIIQLAGRVRRHRGVEVSIKSLHPNIALWNWNVRGLENEAEAYCKPGYEGTPNATTNPNHLASHELSAITQPDEWQTITSLPRLAGHLKQEVKKADGQLDIWPQEKINTYQSLTQLELGATAQAMLPWQMREAFSEAAQQAPIKSSFRTYAPLCWLYGSSALTAILPQSQPFRESSPEDEDTFCFQLNDDEQPILHQVLDQRSGQAGEMGYACKAFPTQECGAGISPWNRPDMVELVQAWVGEHGDMAAAFPTQTQLTAPRHRAGNLWRYSDWLGLSVKEG</sequence>
<dbReference type="GO" id="GO:0005524">
    <property type="term" value="F:ATP binding"/>
    <property type="evidence" value="ECO:0007669"/>
    <property type="project" value="UniProtKB-KW"/>
</dbReference>
<dbReference type="EMBL" id="CP038231">
    <property type="protein sequence ID" value="QDH13228.1"/>
    <property type="molecule type" value="Genomic_DNA"/>
</dbReference>
<feature type="domain" description="HD Cas3-type" evidence="9">
    <location>
        <begin position="104"/>
        <end position="333"/>
    </location>
</feature>
<dbReference type="InterPro" id="IPR027417">
    <property type="entry name" value="P-loop_NTPase"/>
</dbReference>
<keyword evidence="5" id="KW-0378">Hydrolase</keyword>
<dbReference type="GO" id="GO:0016787">
    <property type="term" value="F:hydrolase activity"/>
    <property type="evidence" value="ECO:0007669"/>
    <property type="project" value="UniProtKB-KW"/>
</dbReference>
<dbReference type="InterPro" id="IPR054712">
    <property type="entry name" value="Cas3-like_dom"/>
</dbReference>
<proteinExistence type="inferred from homology"/>